<sequence length="354" mass="38087">MSFLNSVLSSINKDGTAQPSRPSIPAAKPRPAQSSNQTTTGAQSAQTNGQGTLKRKADQQGGSQTLKVPKTSTNTLSTSPSRSNTTSPAPRPGVPPPRPQEPYKGTSRPSAQASTTIPKAVASKPVTNTSSTSTAQPAVVPKKSGYLATLEKAKAAQALAQQKGMGQIKHIKVEKKHLSRKEKDRLAAEAAAAQKDPKLKTKLQPAGRSRDGTPLNGKAQEPKKKIETGYKGTMRPAAPAQPAYKGTMRPGGPAKPTNNAPKPRPGESSRYRYAEDYSDEEDEEEDEDDYDSASSDMEAGLMDIDQEELMSAKVAKKEDEEALREEEELKRQKLERKRKLQALSAAAAKKKKVY</sequence>
<feature type="compositionally biased region" description="Polar residues" evidence="3">
    <location>
        <begin position="1"/>
        <end position="21"/>
    </location>
</feature>
<feature type="compositionally biased region" description="Polar residues" evidence="3">
    <location>
        <begin position="125"/>
        <end position="136"/>
    </location>
</feature>
<feature type="compositionally biased region" description="Basic and acidic residues" evidence="3">
    <location>
        <begin position="264"/>
        <end position="275"/>
    </location>
</feature>
<organism evidence="4 5">
    <name type="scientific">Elsinoe australis</name>
    <dbReference type="NCBI Taxonomy" id="40998"/>
    <lineage>
        <taxon>Eukaryota</taxon>
        <taxon>Fungi</taxon>
        <taxon>Dikarya</taxon>
        <taxon>Ascomycota</taxon>
        <taxon>Pezizomycotina</taxon>
        <taxon>Dothideomycetes</taxon>
        <taxon>Dothideomycetidae</taxon>
        <taxon>Myriangiales</taxon>
        <taxon>Elsinoaceae</taxon>
        <taxon>Elsinoe</taxon>
    </lineage>
</organism>
<evidence type="ECO:0008006" key="6">
    <source>
        <dbReference type="Google" id="ProtNLM"/>
    </source>
</evidence>
<protein>
    <recommendedName>
        <fullName evidence="6">SPT2 chromatin protein</fullName>
    </recommendedName>
</protein>
<feature type="compositionally biased region" description="Low complexity" evidence="3">
    <location>
        <begin position="71"/>
        <end position="88"/>
    </location>
</feature>
<proteinExistence type="inferred from homology"/>
<feature type="compositionally biased region" description="Acidic residues" evidence="3">
    <location>
        <begin position="276"/>
        <end position="291"/>
    </location>
</feature>
<keyword evidence="2" id="KW-0175">Coiled coil</keyword>
<feature type="region of interest" description="Disordered" evidence="3">
    <location>
        <begin position="173"/>
        <end position="337"/>
    </location>
</feature>
<feature type="compositionally biased region" description="Polar residues" evidence="3">
    <location>
        <begin position="32"/>
        <end position="51"/>
    </location>
</feature>
<feature type="compositionally biased region" description="Polar residues" evidence="3">
    <location>
        <begin position="107"/>
        <end position="117"/>
    </location>
</feature>
<feature type="region of interest" description="Disordered" evidence="3">
    <location>
        <begin position="1"/>
        <end position="140"/>
    </location>
</feature>
<feature type="compositionally biased region" description="Pro residues" evidence="3">
    <location>
        <begin position="89"/>
        <end position="100"/>
    </location>
</feature>
<gene>
    <name evidence="4" type="ORF">C1H76_2159</name>
</gene>
<evidence type="ECO:0000256" key="2">
    <source>
        <dbReference type="ARBA" id="ARBA00023054"/>
    </source>
</evidence>
<dbReference type="AlphaFoldDB" id="A0A4U7B3R5"/>
<dbReference type="Pfam" id="PF08243">
    <property type="entry name" value="SPT2"/>
    <property type="match status" value="1"/>
</dbReference>
<accession>A0A4U7B3R5</accession>
<reference evidence="4 5" key="1">
    <citation type="submission" date="2018-02" db="EMBL/GenBank/DDBJ databases">
        <title>Draft genome sequences of Elsinoe sp., causing black scab on jojoba.</title>
        <authorList>
            <person name="Stodart B."/>
            <person name="Jeffress S."/>
            <person name="Ash G."/>
            <person name="Arun Chinnappa K."/>
        </authorList>
    </citation>
    <scope>NUCLEOTIDE SEQUENCE [LARGE SCALE GENOMIC DNA]</scope>
    <source>
        <strain evidence="4 5">Hillstone_2</strain>
    </source>
</reference>
<comment type="caution">
    <text evidence="4">The sequence shown here is derived from an EMBL/GenBank/DDBJ whole genome shotgun (WGS) entry which is preliminary data.</text>
</comment>
<dbReference type="Proteomes" id="UP000308133">
    <property type="component" value="Unassembled WGS sequence"/>
</dbReference>
<dbReference type="EMBL" id="PTQR01000028">
    <property type="protein sequence ID" value="TKX25509.1"/>
    <property type="molecule type" value="Genomic_DNA"/>
</dbReference>
<comment type="similarity">
    <text evidence="1">Belongs to the SPT2 family.</text>
</comment>
<evidence type="ECO:0000313" key="5">
    <source>
        <dbReference type="Proteomes" id="UP000308133"/>
    </source>
</evidence>
<dbReference type="InterPro" id="IPR013256">
    <property type="entry name" value="Chromatin_SPT2"/>
</dbReference>
<evidence type="ECO:0000256" key="3">
    <source>
        <dbReference type="SAM" id="MobiDB-lite"/>
    </source>
</evidence>
<evidence type="ECO:0000313" key="4">
    <source>
        <dbReference type="EMBL" id="TKX25509.1"/>
    </source>
</evidence>
<evidence type="ECO:0000256" key="1">
    <source>
        <dbReference type="ARBA" id="ARBA00006461"/>
    </source>
</evidence>
<dbReference type="SMART" id="SM00784">
    <property type="entry name" value="SPT2"/>
    <property type="match status" value="1"/>
</dbReference>
<name>A0A4U7B3R5_9PEZI</name>